<evidence type="ECO:0000313" key="2">
    <source>
        <dbReference type="EMBL" id="MFC5547540.1"/>
    </source>
</evidence>
<dbReference type="EMBL" id="JBHSMZ010000001">
    <property type="protein sequence ID" value="MFC5547540.1"/>
    <property type="molecule type" value="Genomic_DNA"/>
</dbReference>
<keyword evidence="1" id="KW-0472">Membrane</keyword>
<reference evidence="3" key="1">
    <citation type="journal article" date="2019" name="Int. J. Syst. Evol. Microbiol.">
        <title>The Global Catalogue of Microorganisms (GCM) 10K type strain sequencing project: providing services to taxonomists for standard genome sequencing and annotation.</title>
        <authorList>
            <consortium name="The Broad Institute Genomics Platform"/>
            <consortium name="The Broad Institute Genome Sequencing Center for Infectious Disease"/>
            <person name="Wu L."/>
            <person name="Ma J."/>
        </authorList>
    </citation>
    <scope>NUCLEOTIDE SEQUENCE [LARGE SCALE GENOMIC DNA]</scope>
    <source>
        <strain evidence="3">CGMCC 4.5798</strain>
    </source>
</reference>
<evidence type="ECO:0000313" key="3">
    <source>
        <dbReference type="Proteomes" id="UP001596086"/>
    </source>
</evidence>
<feature type="transmembrane region" description="Helical" evidence="1">
    <location>
        <begin position="21"/>
        <end position="45"/>
    </location>
</feature>
<organism evidence="2 3">
    <name type="scientific">Massilia aerilata</name>
    <dbReference type="NCBI Taxonomy" id="453817"/>
    <lineage>
        <taxon>Bacteria</taxon>
        <taxon>Pseudomonadati</taxon>
        <taxon>Pseudomonadota</taxon>
        <taxon>Betaproteobacteria</taxon>
        <taxon>Burkholderiales</taxon>
        <taxon>Oxalobacteraceae</taxon>
        <taxon>Telluria group</taxon>
        <taxon>Massilia</taxon>
    </lineage>
</organism>
<gene>
    <name evidence="2" type="ORF">ACFPO9_03305</name>
</gene>
<feature type="transmembrane region" description="Helical" evidence="1">
    <location>
        <begin position="51"/>
        <end position="70"/>
    </location>
</feature>
<evidence type="ECO:0008006" key="4">
    <source>
        <dbReference type="Google" id="ProtNLM"/>
    </source>
</evidence>
<dbReference type="Proteomes" id="UP001596086">
    <property type="component" value="Unassembled WGS sequence"/>
</dbReference>
<evidence type="ECO:0000256" key="1">
    <source>
        <dbReference type="SAM" id="Phobius"/>
    </source>
</evidence>
<keyword evidence="1" id="KW-0812">Transmembrane</keyword>
<name>A0ABW0RVF6_9BURK</name>
<protein>
    <recommendedName>
        <fullName evidence="4">DUF4175 domain-containing protein</fullName>
    </recommendedName>
</protein>
<keyword evidence="3" id="KW-1185">Reference proteome</keyword>
<accession>A0ABW0RVF6</accession>
<dbReference type="RefSeq" id="WP_379767008.1">
    <property type="nucleotide sequence ID" value="NZ_JBHSMZ010000001.1"/>
</dbReference>
<keyword evidence="1" id="KW-1133">Transmembrane helix</keyword>
<sequence>MKAKRYWFPVRPARNGWGWGLPVVWQGWMVLLVFVVVLTGGEIALARHGPLVLSTWGLLMGALLLGVFFWKGEPQSARDESSP</sequence>
<proteinExistence type="predicted"/>
<comment type="caution">
    <text evidence="2">The sequence shown here is derived from an EMBL/GenBank/DDBJ whole genome shotgun (WGS) entry which is preliminary data.</text>
</comment>